<dbReference type="AlphaFoldDB" id="A0AAD9S5U4"/>
<dbReference type="Proteomes" id="UP001265746">
    <property type="component" value="Unassembled WGS sequence"/>
</dbReference>
<dbReference type="Pfam" id="PF05742">
    <property type="entry name" value="TANGO2"/>
    <property type="match status" value="2"/>
</dbReference>
<dbReference type="InterPro" id="IPR008551">
    <property type="entry name" value="TANGO2"/>
</dbReference>
<dbReference type="PANTHER" id="PTHR17985">
    <property type="entry name" value="SER/THR-RICH PROTEIN T10 IN DGCR REGION"/>
    <property type="match status" value="1"/>
</dbReference>
<dbReference type="GO" id="GO:0007030">
    <property type="term" value="P:Golgi organization"/>
    <property type="evidence" value="ECO:0007669"/>
    <property type="project" value="TreeGrafter"/>
</dbReference>
<evidence type="ECO:0000313" key="2">
    <source>
        <dbReference type="EMBL" id="KAK2597812.1"/>
    </source>
</evidence>
<evidence type="ECO:0000313" key="3">
    <source>
        <dbReference type="Proteomes" id="UP001265746"/>
    </source>
</evidence>
<gene>
    <name evidence="2" type="ORF">N8I77_012574</name>
</gene>
<dbReference type="PANTHER" id="PTHR17985:SF8">
    <property type="entry name" value="TRANSPORT AND GOLGI ORGANIZATION PROTEIN 2 HOMOLOG"/>
    <property type="match status" value="1"/>
</dbReference>
<proteinExistence type="predicted"/>
<dbReference type="GO" id="GO:0005794">
    <property type="term" value="C:Golgi apparatus"/>
    <property type="evidence" value="ECO:0007669"/>
    <property type="project" value="TreeGrafter"/>
</dbReference>
<protein>
    <submittedName>
        <fullName evidence="2">Uncharacterized protein</fullName>
    </submittedName>
</protein>
<feature type="region of interest" description="Disordered" evidence="1">
    <location>
        <begin position="35"/>
        <end position="69"/>
    </location>
</feature>
<reference evidence="2" key="1">
    <citation type="submission" date="2023-06" db="EMBL/GenBank/DDBJ databases">
        <authorList>
            <person name="Noh H."/>
        </authorList>
    </citation>
    <scope>NUCLEOTIDE SEQUENCE</scope>
    <source>
        <strain evidence="2">DUCC20226</strain>
    </source>
</reference>
<dbReference type="GO" id="GO:0009306">
    <property type="term" value="P:protein secretion"/>
    <property type="evidence" value="ECO:0007669"/>
    <property type="project" value="TreeGrafter"/>
</dbReference>
<evidence type="ECO:0000256" key="1">
    <source>
        <dbReference type="SAM" id="MobiDB-lite"/>
    </source>
</evidence>
<keyword evidence="3" id="KW-1185">Reference proteome</keyword>
<comment type="caution">
    <text evidence="2">The sequence shown here is derived from an EMBL/GenBank/DDBJ whole genome shotgun (WGS) entry which is preliminary data.</text>
</comment>
<dbReference type="EMBL" id="JAUJFL010000009">
    <property type="protein sequence ID" value="KAK2597812.1"/>
    <property type="molecule type" value="Genomic_DNA"/>
</dbReference>
<sequence>MCIVVLTTAHPKYALIVIDNRDEFILRPTSRPHWWSTRASRQPSRTPTPDPSSKQTNVNGQPPNGESGEMQHILSSRDLQRAERGTWLGITKSGHFSVLTNYRELNPDKLCQPVSGQRSRGVMVLSWLENSAECSVGDYVEAVMESGGCQGVGGFSLICGKLRRRREGGEDGLEPMAILSNRAENPDQIPWIVGQRGETVGLSNAAYDDPEEWPKVKNGKALLSQVVNEAVEKDMKEEELQERLFWVLDQNTLPTHPGKSLEEHLPELKESIFIPLIGDSKHQDDMVKAAANGTVETDHADAEVREKLSKIVGTERPDPQTGFATGMYGTQRQTLILVDWDGNVTYTERALWDSQGNAIERGKGDMTFRFGIEGWE</sequence>
<accession>A0AAD9S5U4</accession>
<feature type="compositionally biased region" description="Polar residues" evidence="1">
    <location>
        <begin position="37"/>
        <end position="64"/>
    </location>
</feature>
<name>A0AAD9S5U4_PHOAM</name>
<organism evidence="2 3">
    <name type="scientific">Phomopsis amygdali</name>
    <name type="common">Fusicoccum amygdali</name>
    <dbReference type="NCBI Taxonomy" id="1214568"/>
    <lineage>
        <taxon>Eukaryota</taxon>
        <taxon>Fungi</taxon>
        <taxon>Dikarya</taxon>
        <taxon>Ascomycota</taxon>
        <taxon>Pezizomycotina</taxon>
        <taxon>Sordariomycetes</taxon>
        <taxon>Sordariomycetidae</taxon>
        <taxon>Diaporthales</taxon>
        <taxon>Diaporthaceae</taxon>
        <taxon>Diaporthe</taxon>
    </lineage>
</organism>